<dbReference type="Proteomes" id="UP000184212">
    <property type="component" value="Unassembled WGS sequence"/>
</dbReference>
<dbReference type="EMBL" id="FQWQ01000003">
    <property type="protein sequence ID" value="SHH61315.1"/>
    <property type="molecule type" value="Genomic_DNA"/>
</dbReference>
<dbReference type="SUPFAM" id="SSF47413">
    <property type="entry name" value="lambda repressor-like DNA-binding domains"/>
    <property type="match status" value="1"/>
</dbReference>
<dbReference type="OrthoDB" id="674774at2"/>
<evidence type="ECO:0000313" key="3">
    <source>
        <dbReference type="EMBL" id="SHH61315.1"/>
    </source>
</evidence>
<reference evidence="3 4" key="1">
    <citation type="submission" date="2016-11" db="EMBL/GenBank/DDBJ databases">
        <authorList>
            <person name="Jaros S."/>
            <person name="Januszkiewicz K."/>
            <person name="Wedrychowicz H."/>
        </authorList>
    </citation>
    <scope>NUCLEOTIDE SEQUENCE [LARGE SCALE GENOMIC DNA]</scope>
    <source>
        <strain evidence="3 4">DSM 24574</strain>
    </source>
</reference>
<organism evidence="3 4">
    <name type="scientific">Chryseolinea serpens</name>
    <dbReference type="NCBI Taxonomy" id="947013"/>
    <lineage>
        <taxon>Bacteria</taxon>
        <taxon>Pseudomonadati</taxon>
        <taxon>Bacteroidota</taxon>
        <taxon>Cytophagia</taxon>
        <taxon>Cytophagales</taxon>
        <taxon>Fulvivirgaceae</taxon>
        <taxon>Chryseolinea</taxon>
    </lineage>
</organism>
<evidence type="ECO:0000256" key="1">
    <source>
        <dbReference type="SAM" id="Coils"/>
    </source>
</evidence>
<dbReference type="InterPro" id="IPR001387">
    <property type="entry name" value="Cro/C1-type_HTH"/>
</dbReference>
<dbReference type="InterPro" id="IPR010982">
    <property type="entry name" value="Lambda_DNA-bd_dom_sf"/>
</dbReference>
<protein>
    <submittedName>
        <fullName evidence="3">Transcriptional regulator, contains XRE-family HTH domain</fullName>
    </submittedName>
</protein>
<name>A0A1M5UE30_9BACT</name>
<feature type="coiled-coil region" evidence="1">
    <location>
        <begin position="110"/>
        <end position="138"/>
    </location>
</feature>
<evidence type="ECO:0000259" key="2">
    <source>
        <dbReference type="PROSITE" id="PS50943"/>
    </source>
</evidence>
<gene>
    <name evidence="3" type="ORF">SAMN04488109_4628</name>
</gene>
<dbReference type="Gene3D" id="1.10.260.40">
    <property type="entry name" value="lambda repressor-like DNA-binding domains"/>
    <property type="match status" value="1"/>
</dbReference>
<dbReference type="STRING" id="947013.SAMN04488109_4628"/>
<keyword evidence="1" id="KW-0175">Coiled coil</keyword>
<dbReference type="AlphaFoldDB" id="A0A1M5UE30"/>
<dbReference type="RefSeq" id="WP_084138321.1">
    <property type="nucleotide sequence ID" value="NZ_FQWQ01000003.1"/>
</dbReference>
<proteinExistence type="predicted"/>
<feature type="domain" description="HTH cro/C1-type" evidence="2">
    <location>
        <begin position="29"/>
        <end position="77"/>
    </location>
</feature>
<dbReference type="SMART" id="SM00530">
    <property type="entry name" value="HTH_XRE"/>
    <property type="match status" value="1"/>
</dbReference>
<accession>A0A1M5UE30</accession>
<evidence type="ECO:0000313" key="4">
    <source>
        <dbReference type="Proteomes" id="UP000184212"/>
    </source>
</evidence>
<dbReference type="GO" id="GO:0003677">
    <property type="term" value="F:DNA binding"/>
    <property type="evidence" value="ECO:0007669"/>
    <property type="project" value="InterPro"/>
</dbReference>
<dbReference type="CDD" id="cd00093">
    <property type="entry name" value="HTH_XRE"/>
    <property type="match status" value="1"/>
</dbReference>
<dbReference type="PROSITE" id="PS50943">
    <property type="entry name" value="HTH_CROC1"/>
    <property type="match status" value="1"/>
</dbReference>
<dbReference type="Pfam" id="PF01381">
    <property type="entry name" value="HTH_3"/>
    <property type="match status" value="1"/>
</dbReference>
<sequence length="178" mass="20293">MAQPPGLFFTTRDLTKTTHIGHTIMRLHELRQMKQDTLAEALGISQQAISKIEQSEHVEDLTLERIGKVLGFPTDVTKNYNDEVTINNIQTNYETIAPNNGGTFHNCSFNDALLAENKRLAEENKKLTEELLKDKDEKNCVTGKTVKQNKPRTNHLERSRFGFCRVVEFPHNEAICLI</sequence>
<keyword evidence="4" id="KW-1185">Reference proteome</keyword>